<dbReference type="Gene3D" id="1.20.1250.20">
    <property type="entry name" value="MFS general substrate transporter like domains"/>
    <property type="match status" value="1"/>
</dbReference>
<sequence length="587" mass="65258">MKNPFTNRNSPPLRNDPNTDISNGSGNGNGIENSEKRRRSSSFDESKVPWVTWRSLTLGAFVSIGGIIFGYDTGQISGFLEMKNFKERYAQLKPDGSYEFSNVRSGLIVSLLSIGTLIGALLAGPLADRIGRKWSIFAWCIILHVGLIIQITSPSGKWYQIMMGRFVTGFGVGACSLLVPMYQGEIAPRHIRGAMVCSYQLFVTLGIFVAYCINFGTESINNTASWRIPLGITHLWGLLLGFGILLFPESPRYDYRYGRAETAKRTMSKLYGVPENHRVIVHELLEIQEQQEAEKGGKGGFYGWIEMFQAPRMPYRIALGVVLQALQQLTGANYFFYYGTVIFNGAGISNTYVTQMILGGVNFGTTFGGLYVIEHFGRRKSLITGGIWMFICFMVFASVGHFSLDVNNPPATPGAGKAMVVFACLFITGFAMTWGPMVWAIVAELYPSRYRAKAMAMATASNWLWNFLIGFFTPFITHDIDFAYGYVFAGCLFFAVIIVYFFVIEGKDKTLEEMDMMYVMRVKPWKSSKWEPPAPEHQLTTAQLMDRNVAEGYEKEEETAGGKKNGDGDGDAPAHMHEEAVGGPSTA</sequence>
<keyword evidence="3 7" id="KW-0813">Transport</keyword>
<protein>
    <recommendedName>
        <fullName evidence="10">Major facilitator superfamily (MFS) profile domain-containing protein</fullName>
    </recommendedName>
</protein>
<comment type="caution">
    <text evidence="11">The sequence shown here is derived from an EMBL/GenBank/DDBJ whole genome shotgun (WGS) entry which is preliminary data.</text>
</comment>
<dbReference type="CDD" id="cd17356">
    <property type="entry name" value="MFS_HXT"/>
    <property type="match status" value="1"/>
</dbReference>
<dbReference type="PROSITE" id="PS50850">
    <property type="entry name" value="MFS"/>
    <property type="match status" value="1"/>
</dbReference>
<feature type="transmembrane region" description="Helical" evidence="9">
    <location>
        <begin position="48"/>
        <end position="71"/>
    </location>
</feature>
<keyword evidence="5 9" id="KW-1133">Transmembrane helix</keyword>
<feature type="domain" description="Major facilitator superfamily (MFS) profile" evidence="10">
    <location>
        <begin position="58"/>
        <end position="507"/>
    </location>
</feature>
<feature type="compositionally biased region" description="Polar residues" evidence="8">
    <location>
        <begin position="1"/>
        <end position="20"/>
    </location>
</feature>
<dbReference type="PANTHER" id="PTHR48022:SF91">
    <property type="entry name" value="MAJOR FACILITATOR SUPERFAMILY (MFS) PROFILE DOMAIN-CONTAINING PROTEIN-RELATED"/>
    <property type="match status" value="1"/>
</dbReference>
<accession>A0A1V6SLN2</accession>
<dbReference type="OrthoDB" id="2241241at2759"/>
<dbReference type="EMBL" id="MLKD01000034">
    <property type="protein sequence ID" value="OQE14589.1"/>
    <property type="molecule type" value="Genomic_DNA"/>
</dbReference>
<evidence type="ECO:0000256" key="2">
    <source>
        <dbReference type="ARBA" id="ARBA00010992"/>
    </source>
</evidence>
<dbReference type="InterPro" id="IPR020846">
    <property type="entry name" value="MFS_dom"/>
</dbReference>
<keyword evidence="6 9" id="KW-0472">Membrane</keyword>
<feature type="transmembrane region" description="Helical" evidence="9">
    <location>
        <begin position="134"/>
        <end position="152"/>
    </location>
</feature>
<comment type="similarity">
    <text evidence="2 7">Belongs to the major facilitator superfamily. Sugar transporter (TC 2.A.1.1) family.</text>
</comment>
<evidence type="ECO:0000313" key="12">
    <source>
        <dbReference type="Proteomes" id="UP000191285"/>
    </source>
</evidence>
<evidence type="ECO:0000259" key="10">
    <source>
        <dbReference type="PROSITE" id="PS50850"/>
    </source>
</evidence>
<feature type="transmembrane region" description="Helical" evidence="9">
    <location>
        <begin position="194"/>
        <end position="216"/>
    </location>
</feature>
<dbReference type="PROSITE" id="PS00217">
    <property type="entry name" value="SUGAR_TRANSPORT_2"/>
    <property type="match status" value="1"/>
</dbReference>
<organism evidence="11 12">
    <name type="scientific">Penicillium steckii</name>
    <dbReference type="NCBI Taxonomy" id="303698"/>
    <lineage>
        <taxon>Eukaryota</taxon>
        <taxon>Fungi</taxon>
        <taxon>Dikarya</taxon>
        <taxon>Ascomycota</taxon>
        <taxon>Pezizomycotina</taxon>
        <taxon>Eurotiomycetes</taxon>
        <taxon>Eurotiomycetidae</taxon>
        <taxon>Eurotiales</taxon>
        <taxon>Aspergillaceae</taxon>
        <taxon>Penicillium</taxon>
    </lineage>
</organism>
<feature type="compositionally biased region" description="Basic and acidic residues" evidence="8">
    <location>
        <begin position="550"/>
        <end position="580"/>
    </location>
</feature>
<dbReference type="Proteomes" id="UP000191285">
    <property type="component" value="Unassembled WGS sequence"/>
</dbReference>
<feature type="transmembrane region" description="Helical" evidence="9">
    <location>
        <begin position="419"/>
        <end position="442"/>
    </location>
</feature>
<keyword evidence="4 9" id="KW-0812">Transmembrane</keyword>
<proteinExistence type="inferred from homology"/>
<dbReference type="PRINTS" id="PR00171">
    <property type="entry name" value="SUGRTRNSPORT"/>
</dbReference>
<dbReference type="InterPro" id="IPR005828">
    <property type="entry name" value="MFS_sugar_transport-like"/>
</dbReference>
<dbReference type="Pfam" id="PF00083">
    <property type="entry name" value="Sugar_tr"/>
    <property type="match status" value="1"/>
</dbReference>
<dbReference type="PROSITE" id="PS00216">
    <property type="entry name" value="SUGAR_TRANSPORT_1"/>
    <property type="match status" value="2"/>
</dbReference>
<feature type="region of interest" description="Disordered" evidence="8">
    <location>
        <begin position="550"/>
        <end position="587"/>
    </location>
</feature>
<feature type="transmembrane region" description="Helical" evidence="9">
    <location>
        <begin position="454"/>
        <end position="476"/>
    </location>
</feature>
<dbReference type="AlphaFoldDB" id="A0A1V6SLN2"/>
<feature type="transmembrane region" description="Helical" evidence="9">
    <location>
        <begin position="317"/>
        <end position="340"/>
    </location>
</feature>
<feature type="transmembrane region" description="Helical" evidence="9">
    <location>
        <begin position="352"/>
        <end position="373"/>
    </location>
</feature>
<dbReference type="InterPro" id="IPR050360">
    <property type="entry name" value="MFS_Sugar_Transporters"/>
</dbReference>
<evidence type="ECO:0000256" key="8">
    <source>
        <dbReference type="SAM" id="MobiDB-lite"/>
    </source>
</evidence>
<dbReference type="FunFam" id="1.20.1250.20:FF:000044">
    <property type="entry name" value="Hexose transporter Hxt3p"/>
    <property type="match status" value="1"/>
</dbReference>
<dbReference type="InterPro" id="IPR003663">
    <property type="entry name" value="Sugar/inositol_transpt"/>
</dbReference>
<evidence type="ECO:0000256" key="1">
    <source>
        <dbReference type="ARBA" id="ARBA00004141"/>
    </source>
</evidence>
<dbReference type="GO" id="GO:0016020">
    <property type="term" value="C:membrane"/>
    <property type="evidence" value="ECO:0007669"/>
    <property type="project" value="UniProtKB-SubCell"/>
</dbReference>
<evidence type="ECO:0000256" key="7">
    <source>
        <dbReference type="RuleBase" id="RU003346"/>
    </source>
</evidence>
<comment type="subcellular location">
    <subcellularLocation>
        <location evidence="1">Membrane</location>
        <topology evidence="1">Multi-pass membrane protein</topology>
    </subcellularLocation>
</comment>
<reference evidence="12" key="1">
    <citation type="journal article" date="2017" name="Nat. Microbiol.">
        <title>Global analysis of biosynthetic gene clusters reveals vast potential of secondary metabolite production in Penicillium species.</title>
        <authorList>
            <person name="Nielsen J.C."/>
            <person name="Grijseels S."/>
            <person name="Prigent S."/>
            <person name="Ji B."/>
            <person name="Dainat J."/>
            <person name="Nielsen K.F."/>
            <person name="Frisvad J.C."/>
            <person name="Workman M."/>
            <person name="Nielsen J."/>
        </authorList>
    </citation>
    <scope>NUCLEOTIDE SEQUENCE [LARGE SCALE GENOMIC DNA]</scope>
    <source>
        <strain evidence="12">IBT 24891</strain>
    </source>
</reference>
<feature type="region of interest" description="Disordered" evidence="8">
    <location>
        <begin position="1"/>
        <end position="40"/>
    </location>
</feature>
<keyword evidence="12" id="KW-1185">Reference proteome</keyword>
<feature type="transmembrane region" description="Helical" evidence="9">
    <location>
        <begin position="385"/>
        <end position="404"/>
    </location>
</feature>
<name>A0A1V6SLN2_9EURO</name>
<dbReference type="InterPro" id="IPR005829">
    <property type="entry name" value="Sugar_transporter_CS"/>
</dbReference>
<dbReference type="STRING" id="303698.A0A1V6SLN2"/>
<dbReference type="GO" id="GO:0005351">
    <property type="term" value="F:carbohydrate:proton symporter activity"/>
    <property type="evidence" value="ECO:0007669"/>
    <property type="project" value="TreeGrafter"/>
</dbReference>
<evidence type="ECO:0000256" key="5">
    <source>
        <dbReference type="ARBA" id="ARBA00022989"/>
    </source>
</evidence>
<dbReference type="NCBIfam" id="TIGR00879">
    <property type="entry name" value="SP"/>
    <property type="match status" value="1"/>
</dbReference>
<dbReference type="PANTHER" id="PTHR48022">
    <property type="entry name" value="PLASTIDIC GLUCOSE TRANSPORTER 4"/>
    <property type="match status" value="1"/>
</dbReference>
<evidence type="ECO:0000256" key="9">
    <source>
        <dbReference type="SAM" id="Phobius"/>
    </source>
</evidence>
<evidence type="ECO:0000256" key="6">
    <source>
        <dbReference type="ARBA" id="ARBA00023136"/>
    </source>
</evidence>
<evidence type="ECO:0000256" key="3">
    <source>
        <dbReference type="ARBA" id="ARBA00022448"/>
    </source>
</evidence>
<feature type="transmembrane region" description="Helical" evidence="9">
    <location>
        <begin position="228"/>
        <end position="247"/>
    </location>
</feature>
<dbReference type="InterPro" id="IPR036259">
    <property type="entry name" value="MFS_trans_sf"/>
</dbReference>
<feature type="transmembrane region" description="Helical" evidence="9">
    <location>
        <begin position="158"/>
        <end position="182"/>
    </location>
</feature>
<dbReference type="SUPFAM" id="SSF103473">
    <property type="entry name" value="MFS general substrate transporter"/>
    <property type="match status" value="1"/>
</dbReference>
<evidence type="ECO:0000313" key="11">
    <source>
        <dbReference type="EMBL" id="OQE14589.1"/>
    </source>
</evidence>
<feature type="transmembrane region" description="Helical" evidence="9">
    <location>
        <begin position="107"/>
        <end position="127"/>
    </location>
</feature>
<gene>
    <name evidence="11" type="ORF">PENSTE_c034G05353</name>
</gene>
<evidence type="ECO:0000256" key="4">
    <source>
        <dbReference type="ARBA" id="ARBA00022692"/>
    </source>
</evidence>
<feature type="transmembrane region" description="Helical" evidence="9">
    <location>
        <begin position="482"/>
        <end position="504"/>
    </location>
</feature>